<dbReference type="SUPFAM" id="SSF46785">
    <property type="entry name" value="Winged helix' DNA-binding domain"/>
    <property type="match status" value="1"/>
</dbReference>
<accession>A0A6J4QQK0</accession>
<dbReference type="PANTHER" id="PTHR33164:SF43">
    <property type="entry name" value="HTH-TYPE TRANSCRIPTIONAL REPRESSOR YETL"/>
    <property type="match status" value="1"/>
</dbReference>
<protein>
    <recommendedName>
        <fullName evidence="1">HTH marR-type domain-containing protein</fullName>
    </recommendedName>
</protein>
<feature type="domain" description="HTH marR-type" evidence="1">
    <location>
        <begin position="3"/>
        <end position="139"/>
    </location>
</feature>
<evidence type="ECO:0000313" key="2">
    <source>
        <dbReference type="EMBL" id="CAA9451985.1"/>
    </source>
</evidence>
<proteinExistence type="predicted"/>
<dbReference type="GO" id="GO:0006950">
    <property type="term" value="P:response to stress"/>
    <property type="evidence" value="ECO:0007669"/>
    <property type="project" value="TreeGrafter"/>
</dbReference>
<reference evidence="2" key="1">
    <citation type="submission" date="2020-02" db="EMBL/GenBank/DDBJ databases">
        <authorList>
            <person name="Meier V. D."/>
        </authorList>
    </citation>
    <scope>NUCLEOTIDE SEQUENCE</scope>
    <source>
        <strain evidence="2">AVDCRST_MAG78</strain>
    </source>
</reference>
<organism evidence="2">
    <name type="scientific">uncultured Rubrobacteraceae bacterium</name>
    <dbReference type="NCBI Taxonomy" id="349277"/>
    <lineage>
        <taxon>Bacteria</taxon>
        <taxon>Bacillati</taxon>
        <taxon>Actinomycetota</taxon>
        <taxon>Rubrobacteria</taxon>
        <taxon>Rubrobacterales</taxon>
        <taxon>Rubrobacteraceae</taxon>
        <taxon>environmental samples</taxon>
    </lineage>
</organism>
<dbReference type="Gene3D" id="1.10.10.10">
    <property type="entry name" value="Winged helix-like DNA-binding domain superfamily/Winged helix DNA-binding domain"/>
    <property type="match status" value="1"/>
</dbReference>
<dbReference type="InterPro" id="IPR036388">
    <property type="entry name" value="WH-like_DNA-bd_sf"/>
</dbReference>
<dbReference type="AlphaFoldDB" id="A0A6J4QQK0"/>
<dbReference type="InterPro" id="IPR039422">
    <property type="entry name" value="MarR/SlyA-like"/>
</dbReference>
<dbReference type="EMBL" id="CADCVB010000231">
    <property type="protein sequence ID" value="CAA9451985.1"/>
    <property type="molecule type" value="Genomic_DNA"/>
</dbReference>
<gene>
    <name evidence="2" type="ORF">AVDCRST_MAG78-3513</name>
</gene>
<evidence type="ECO:0000259" key="1">
    <source>
        <dbReference type="PROSITE" id="PS50995"/>
    </source>
</evidence>
<sequence length="148" mass="16946">MAEAEEIRDILRLQDELVRHRVVWDAEPWLELNMSTPQLKALLLISEEEGIRMRELARRLGGSFSNATVLVDRLVDRGLVERLADPEDRRVVLVRAAQEGRQLIGQLITSWRTLSSPLLETLAPEDLSKVHEALRVLLEAAQQNHRET</sequence>
<dbReference type="InterPro" id="IPR036390">
    <property type="entry name" value="WH_DNA-bd_sf"/>
</dbReference>
<dbReference type="SMART" id="SM00347">
    <property type="entry name" value="HTH_MARR"/>
    <property type="match status" value="1"/>
</dbReference>
<dbReference type="PRINTS" id="PR00598">
    <property type="entry name" value="HTHMARR"/>
</dbReference>
<dbReference type="InterPro" id="IPR000835">
    <property type="entry name" value="HTH_MarR-typ"/>
</dbReference>
<dbReference type="GO" id="GO:0003700">
    <property type="term" value="F:DNA-binding transcription factor activity"/>
    <property type="evidence" value="ECO:0007669"/>
    <property type="project" value="InterPro"/>
</dbReference>
<dbReference type="Pfam" id="PF01047">
    <property type="entry name" value="MarR"/>
    <property type="match status" value="1"/>
</dbReference>
<dbReference type="PROSITE" id="PS50995">
    <property type="entry name" value="HTH_MARR_2"/>
    <property type="match status" value="1"/>
</dbReference>
<name>A0A6J4QQK0_9ACTN</name>
<dbReference type="PANTHER" id="PTHR33164">
    <property type="entry name" value="TRANSCRIPTIONAL REGULATOR, MARR FAMILY"/>
    <property type="match status" value="1"/>
</dbReference>